<evidence type="ECO:0000313" key="3">
    <source>
        <dbReference type="Proteomes" id="UP000228920"/>
    </source>
</evidence>
<sequence>MQEKEEIINMDYPEEWNALPKRERKGKIKELRWEREQKADTLKKIRNWGLTGIIIVLIIVGFIALTKKSPEQIAFEQEVKAVYLEGKVEGFSIEGSDHVSAGTSVEYQTNPPTSGSHLGEAKNWGVYSKEIDDKAGVHNLEHGGIWISYKNIPEDEINVLEELGKQNSQSTVVSPRSGNDNKIVVASWGKMMKLETVNKALIQKYINTYKNQSPEKLAR</sequence>
<dbReference type="Pfam" id="PF11303">
    <property type="entry name" value="DUF3105"/>
    <property type="match status" value="1"/>
</dbReference>
<comment type="caution">
    <text evidence="2">The sequence shown here is derived from an EMBL/GenBank/DDBJ whole genome shotgun (WGS) entry which is preliminary data.</text>
</comment>
<feature type="transmembrane region" description="Helical" evidence="1">
    <location>
        <begin position="45"/>
        <end position="65"/>
    </location>
</feature>
<keyword evidence="1" id="KW-0472">Membrane</keyword>
<gene>
    <name evidence="2" type="ORF">COY32_05950</name>
</gene>
<name>A0A2M7TFT1_UNCKA</name>
<keyword evidence="1" id="KW-0812">Transmembrane</keyword>
<organism evidence="2 3">
    <name type="scientific">candidate division WWE3 bacterium CG_4_10_14_0_2_um_filter_41_14</name>
    <dbReference type="NCBI Taxonomy" id="1975072"/>
    <lineage>
        <taxon>Bacteria</taxon>
        <taxon>Katanobacteria</taxon>
    </lineage>
</organism>
<dbReference type="EMBL" id="PFNL01000163">
    <property type="protein sequence ID" value="PIZ44796.1"/>
    <property type="molecule type" value="Genomic_DNA"/>
</dbReference>
<reference evidence="3" key="1">
    <citation type="submission" date="2017-09" db="EMBL/GenBank/DDBJ databases">
        <title>Depth-based differentiation of microbial function through sediment-hosted aquifers and enrichment of novel symbionts in the deep terrestrial subsurface.</title>
        <authorList>
            <person name="Probst A.J."/>
            <person name="Ladd B."/>
            <person name="Jarett J.K."/>
            <person name="Geller-Mcgrath D.E."/>
            <person name="Sieber C.M.K."/>
            <person name="Emerson J.B."/>
            <person name="Anantharaman K."/>
            <person name="Thomas B.C."/>
            <person name="Malmstrom R."/>
            <person name="Stieglmeier M."/>
            <person name="Klingl A."/>
            <person name="Woyke T."/>
            <person name="Ryan C.M."/>
            <person name="Banfield J.F."/>
        </authorList>
    </citation>
    <scope>NUCLEOTIDE SEQUENCE [LARGE SCALE GENOMIC DNA]</scope>
</reference>
<protein>
    <recommendedName>
        <fullName evidence="4">DUF3105 domain-containing protein</fullName>
    </recommendedName>
</protein>
<dbReference type="Proteomes" id="UP000228920">
    <property type="component" value="Unassembled WGS sequence"/>
</dbReference>
<evidence type="ECO:0008006" key="4">
    <source>
        <dbReference type="Google" id="ProtNLM"/>
    </source>
</evidence>
<dbReference type="AlphaFoldDB" id="A0A2M7TFT1"/>
<dbReference type="InterPro" id="IPR021454">
    <property type="entry name" value="DUF3105"/>
</dbReference>
<proteinExistence type="predicted"/>
<accession>A0A2M7TFT1</accession>
<keyword evidence="1" id="KW-1133">Transmembrane helix</keyword>
<evidence type="ECO:0000313" key="2">
    <source>
        <dbReference type="EMBL" id="PIZ44796.1"/>
    </source>
</evidence>
<evidence type="ECO:0000256" key="1">
    <source>
        <dbReference type="SAM" id="Phobius"/>
    </source>
</evidence>